<evidence type="ECO:0000256" key="1">
    <source>
        <dbReference type="ARBA" id="ARBA00022723"/>
    </source>
</evidence>
<keyword evidence="3 5" id="KW-0863">Zinc-finger</keyword>
<dbReference type="InterPro" id="IPR049899">
    <property type="entry name" value="Znf_C2HC_C3H"/>
</dbReference>
<reference evidence="8" key="1">
    <citation type="submission" date="2021-01" db="EMBL/GenBank/DDBJ databases">
        <authorList>
            <person name="Corre E."/>
            <person name="Pelletier E."/>
            <person name="Niang G."/>
            <person name="Scheremetjew M."/>
            <person name="Finn R."/>
            <person name="Kale V."/>
            <person name="Holt S."/>
            <person name="Cochrane G."/>
            <person name="Meng A."/>
            <person name="Brown T."/>
            <person name="Cohen L."/>
        </authorList>
    </citation>
    <scope>NUCLEOTIDE SEQUENCE</scope>
    <source>
        <strain evidence="8">OF101</strain>
    </source>
</reference>
<name>A0A7S1S1E9_ALECA</name>
<evidence type="ECO:0000256" key="6">
    <source>
        <dbReference type="SAM" id="MobiDB-lite"/>
    </source>
</evidence>
<accession>A0A7S1S1E9</accession>
<dbReference type="InterPro" id="IPR026319">
    <property type="entry name" value="ZC2HC1A/B-like"/>
</dbReference>
<feature type="compositionally biased region" description="Low complexity" evidence="6">
    <location>
        <begin position="1"/>
        <end position="15"/>
    </location>
</feature>
<dbReference type="GO" id="GO:0008270">
    <property type="term" value="F:zinc ion binding"/>
    <property type="evidence" value="ECO:0007669"/>
    <property type="project" value="UniProtKB-KW"/>
</dbReference>
<organism evidence="8">
    <name type="scientific">Alexandrium catenella</name>
    <name type="common">Red tide dinoflagellate</name>
    <name type="synonym">Gonyaulax catenella</name>
    <dbReference type="NCBI Taxonomy" id="2925"/>
    <lineage>
        <taxon>Eukaryota</taxon>
        <taxon>Sar</taxon>
        <taxon>Alveolata</taxon>
        <taxon>Dinophyceae</taxon>
        <taxon>Gonyaulacales</taxon>
        <taxon>Pyrocystaceae</taxon>
        <taxon>Alexandrium</taxon>
    </lineage>
</organism>
<protein>
    <recommendedName>
        <fullName evidence="7">C2HC/C3H-type domain-containing protein</fullName>
    </recommendedName>
</protein>
<keyword evidence="2" id="KW-0677">Repeat</keyword>
<dbReference type="Gene3D" id="3.30.160.60">
    <property type="entry name" value="Classic Zinc Finger"/>
    <property type="match status" value="1"/>
</dbReference>
<evidence type="ECO:0000256" key="4">
    <source>
        <dbReference type="ARBA" id="ARBA00022833"/>
    </source>
</evidence>
<evidence type="ECO:0000256" key="5">
    <source>
        <dbReference type="PROSITE-ProRule" id="PRU01371"/>
    </source>
</evidence>
<keyword evidence="1" id="KW-0479">Metal-binding</keyword>
<sequence>MAPMAPAALSPSSAATPPPLPAEPPSGGEGPLVPCPECGRNFNQESLERHVRVCKKVFHQKRRQFDSAANRLCEFENANELIANAKKLEREKTKGGATSSTQGVPKWKQKSLAFRQAILAAKAAGGDAEAQAKADDIQHQLDAAGGVDSDMTQCPHCGRTFNKEAGERHIAICIKTFGNKPGGGRLVKGGGRVAVAATRGLAPSPAAYQSGSATDALAATGAAARKPSAHRGRAMNMQGAPQPAAAFRGAAAAFAPRY</sequence>
<dbReference type="PANTHER" id="PTHR13555:SF36">
    <property type="entry name" value="ZINC FINGER C2HC DOMAIN-CONTAINING PROTEIN 1B"/>
    <property type="match status" value="1"/>
</dbReference>
<gene>
    <name evidence="8" type="ORF">ACAT0790_LOCUS58312</name>
</gene>
<dbReference type="PROSITE" id="PS52027">
    <property type="entry name" value="ZF_C2HC_C3H"/>
    <property type="match status" value="2"/>
</dbReference>
<dbReference type="AlphaFoldDB" id="A0A7S1S1E9"/>
<evidence type="ECO:0000256" key="3">
    <source>
        <dbReference type="ARBA" id="ARBA00022771"/>
    </source>
</evidence>
<proteinExistence type="predicted"/>
<feature type="domain" description="C2HC/C3H-type" evidence="7">
    <location>
        <begin position="150"/>
        <end position="179"/>
    </location>
</feature>
<evidence type="ECO:0000313" key="8">
    <source>
        <dbReference type="EMBL" id="CAD9181540.1"/>
    </source>
</evidence>
<keyword evidence="4" id="KW-0862">Zinc</keyword>
<dbReference type="PANTHER" id="PTHR13555">
    <property type="entry name" value="C2H2 ZINC FINGER CGI-62-RELATED"/>
    <property type="match status" value="1"/>
</dbReference>
<feature type="region of interest" description="Disordered" evidence="6">
    <location>
        <begin position="1"/>
        <end position="32"/>
    </location>
</feature>
<dbReference type="Pfam" id="PF13913">
    <property type="entry name" value="zf-C2HC_2"/>
    <property type="match status" value="2"/>
</dbReference>
<evidence type="ECO:0000256" key="2">
    <source>
        <dbReference type="ARBA" id="ARBA00022737"/>
    </source>
</evidence>
<dbReference type="EMBL" id="HBGE01097998">
    <property type="protein sequence ID" value="CAD9181540.1"/>
    <property type="molecule type" value="Transcribed_RNA"/>
</dbReference>
<evidence type="ECO:0000259" key="7">
    <source>
        <dbReference type="PROSITE" id="PS52027"/>
    </source>
</evidence>
<feature type="domain" description="C2HC/C3H-type" evidence="7">
    <location>
        <begin position="31"/>
        <end position="60"/>
    </location>
</feature>